<dbReference type="Pfam" id="PF00337">
    <property type="entry name" value="Gal-bind_lectin"/>
    <property type="match status" value="1"/>
</dbReference>
<dbReference type="CDD" id="cd00070">
    <property type="entry name" value="GLECT"/>
    <property type="match status" value="1"/>
</dbReference>
<evidence type="ECO:0000259" key="3">
    <source>
        <dbReference type="PROSITE" id="PS51304"/>
    </source>
</evidence>
<accession>A0A9L0SLK2</accession>
<organism evidence="4 5">
    <name type="scientific">Equus caballus</name>
    <name type="common">Horse</name>
    <dbReference type="NCBI Taxonomy" id="9796"/>
    <lineage>
        <taxon>Eukaryota</taxon>
        <taxon>Metazoa</taxon>
        <taxon>Chordata</taxon>
        <taxon>Craniata</taxon>
        <taxon>Vertebrata</taxon>
        <taxon>Euteleostomi</taxon>
        <taxon>Mammalia</taxon>
        <taxon>Eutheria</taxon>
        <taxon>Laurasiatheria</taxon>
        <taxon>Perissodactyla</taxon>
        <taxon>Equidae</taxon>
        <taxon>Equus</taxon>
    </lineage>
</organism>
<dbReference type="InterPro" id="IPR001079">
    <property type="entry name" value="Galectin_CRD"/>
</dbReference>
<dbReference type="FunFam" id="2.60.120.200:FF:000021">
    <property type="entry name" value="Galectin"/>
    <property type="match status" value="1"/>
</dbReference>
<dbReference type="InterPro" id="IPR044156">
    <property type="entry name" value="Galectin-like"/>
</dbReference>
<name>A0A9L0SLK2_HORSE</name>
<keyword evidence="1 2" id="KW-0430">Lectin</keyword>
<dbReference type="PANTHER" id="PTHR11346">
    <property type="entry name" value="GALECTIN"/>
    <property type="match status" value="1"/>
</dbReference>
<proteinExistence type="predicted"/>
<dbReference type="GeneTree" id="ENSGT00940000155025"/>
<dbReference type="SMART" id="SM00908">
    <property type="entry name" value="Gal-bind_lectin"/>
    <property type="match status" value="1"/>
</dbReference>
<dbReference type="GO" id="GO:0030246">
    <property type="term" value="F:carbohydrate binding"/>
    <property type="evidence" value="ECO:0007669"/>
    <property type="project" value="UniProtKB-UniRule"/>
</dbReference>
<dbReference type="InterPro" id="IPR013320">
    <property type="entry name" value="ConA-like_dom_sf"/>
</dbReference>
<protein>
    <recommendedName>
        <fullName evidence="2">Galectin</fullName>
    </recommendedName>
</protein>
<evidence type="ECO:0000256" key="2">
    <source>
        <dbReference type="RuleBase" id="RU102079"/>
    </source>
</evidence>
<evidence type="ECO:0000313" key="5">
    <source>
        <dbReference type="Proteomes" id="UP000002281"/>
    </source>
</evidence>
<dbReference type="Gene3D" id="2.60.120.200">
    <property type="match status" value="1"/>
</dbReference>
<dbReference type="SMART" id="SM00276">
    <property type="entry name" value="GLECT"/>
    <property type="match status" value="1"/>
</dbReference>
<reference evidence="4" key="3">
    <citation type="submission" date="2025-09" db="UniProtKB">
        <authorList>
            <consortium name="Ensembl"/>
        </authorList>
    </citation>
    <scope>IDENTIFICATION</scope>
    <source>
        <strain evidence="4">Thoroughbred</strain>
    </source>
</reference>
<sequence>MGRLRFLQLGPASRPTALLVGLGWREGRKQAQGLWKASTRGFPLFPCPAQCPPACRGRETCGHTGQCSRMGFPKRRVLGGCAIDFPWDVSLLAQGKFEMMNMDMKLGTTLKIKGKIANDAEGFVINLGQGADKLNLHFNPRFCESTIVCNSRDGDSWGKEQRENHICFSPGSEVKFTVTFESDGFKVKLPDGHLLTFPNRLGHSHLSYLSVQGGFSVCSFKLQ</sequence>
<dbReference type="AlphaFoldDB" id="A0A9L0SLK2"/>
<reference evidence="4 5" key="1">
    <citation type="journal article" date="2009" name="Science">
        <title>Genome sequence, comparative analysis, and population genetics of the domestic horse.</title>
        <authorList>
            <consortium name="Broad Institute Genome Sequencing Platform"/>
            <consortium name="Broad Institute Whole Genome Assembly Team"/>
            <person name="Wade C.M."/>
            <person name="Giulotto E."/>
            <person name="Sigurdsson S."/>
            <person name="Zoli M."/>
            <person name="Gnerre S."/>
            <person name="Imsland F."/>
            <person name="Lear T.L."/>
            <person name="Adelson D.L."/>
            <person name="Bailey E."/>
            <person name="Bellone R.R."/>
            <person name="Bloecker H."/>
            <person name="Distl O."/>
            <person name="Edgar R.C."/>
            <person name="Garber M."/>
            <person name="Leeb T."/>
            <person name="Mauceli E."/>
            <person name="MacLeod J.N."/>
            <person name="Penedo M.C.T."/>
            <person name="Raison J.M."/>
            <person name="Sharpe T."/>
            <person name="Vogel J."/>
            <person name="Andersson L."/>
            <person name="Antczak D.F."/>
            <person name="Biagi T."/>
            <person name="Binns M.M."/>
            <person name="Chowdhary B.P."/>
            <person name="Coleman S.J."/>
            <person name="Della Valle G."/>
            <person name="Fryc S."/>
            <person name="Guerin G."/>
            <person name="Hasegawa T."/>
            <person name="Hill E.W."/>
            <person name="Jurka J."/>
            <person name="Kiialainen A."/>
            <person name="Lindgren G."/>
            <person name="Liu J."/>
            <person name="Magnani E."/>
            <person name="Mickelson J.R."/>
            <person name="Murray J."/>
            <person name="Nergadze S.G."/>
            <person name="Onofrio R."/>
            <person name="Pedroni S."/>
            <person name="Piras M.F."/>
            <person name="Raudsepp T."/>
            <person name="Rocchi M."/>
            <person name="Roeed K.H."/>
            <person name="Ryder O.A."/>
            <person name="Searle S."/>
            <person name="Skow L."/>
            <person name="Swinburne J.E."/>
            <person name="Syvaenen A.C."/>
            <person name="Tozaki T."/>
            <person name="Valberg S.J."/>
            <person name="Vaudin M."/>
            <person name="White J.R."/>
            <person name="Zody M.C."/>
            <person name="Lander E.S."/>
            <person name="Lindblad-Toh K."/>
        </authorList>
    </citation>
    <scope>NUCLEOTIDE SEQUENCE [LARGE SCALE GENOMIC DNA]</scope>
    <source>
        <strain evidence="4 5">Thoroughbred</strain>
    </source>
</reference>
<dbReference type="Proteomes" id="UP000002281">
    <property type="component" value="Chromosome 28"/>
</dbReference>
<reference evidence="4" key="2">
    <citation type="submission" date="2025-08" db="UniProtKB">
        <authorList>
            <consortium name="Ensembl"/>
        </authorList>
    </citation>
    <scope>IDENTIFICATION</scope>
    <source>
        <strain evidence="4">Thoroughbred</strain>
    </source>
</reference>
<dbReference type="Ensembl" id="ENSECAT00000085460.1">
    <property type="protein sequence ID" value="ENSECAP00000075100.1"/>
    <property type="gene ID" value="ENSECAG00000008846.4"/>
</dbReference>
<evidence type="ECO:0000256" key="1">
    <source>
        <dbReference type="ARBA" id="ARBA00022734"/>
    </source>
</evidence>
<dbReference type="SUPFAM" id="SSF49899">
    <property type="entry name" value="Concanavalin A-like lectins/glucanases"/>
    <property type="match status" value="1"/>
</dbReference>
<dbReference type="PANTHER" id="PTHR11346:SF104">
    <property type="entry name" value="GALECTIN-2"/>
    <property type="match status" value="1"/>
</dbReference>
<keyword evidence="5" id="KW-1185">Reference proteome</keyword>
<gene>
    <name evidence="4" type="primary">LGALS2</name>
</gene>
<feature type="domain" description="Galectin" evidence="3">
    <location>
        <begin position="96"/>
        <end position="223"/>
    </location>
</feature>
<dbReference type="PROSITE" id="PS51304">
    <property type="entry name" value="GALECTIN"/>
    <property type="match status" value="1"/>
</dbReference>
<evidence type="ECO:0000313" key="4">
    <source>
        <dbReference type="Ensembl" id="ENSECAP00000075100.1"/>
    </source>
</evidence>